<proteinExistence type="predicted"/>
<evidence type="ECO:0000313" key="3">
    <source>
        <dbReference type="Proteomes" id="UP000182658"/>
    </source>
</evidence>
<gene>
    <name evidence="2" type="ORF">CONLIGDRAFT_396581</name>
</gene>
<name>A0A1J7J6H3_9PEZI</name>
<dbReference type="EMBL" id="KV875098">
    <property type="protein sequence ID" value="OIW28881.1"/>
    <property type="molecule type" value="Genomic_DNA"/>
</dbReference>
<dbReference type="Proteomes" id="UP000182658">
    <property type="component" value="Unassembled WGS sequence"/>
</dbReference>
<evidence type="ECO:0008006" key="4">
    <source>
        <dbReference type="Google" id="ProtNLM"/>
    </source>
</evidence>
<dbReference type="AlphaFoldDB" id="A0A1J7J6H3"/>
<keyword evidence="1" id="KW-0732">Signal</keyword>
<keyword evidence="3" id="KW-1185">Reference proteome</keyword>
<accession>A0A1J7J6H3</accession>
<protein>
    <recommendedName>
        <fullName evidence="4">Secreted protein</fullName>
    </recommendedName>
</protein>
<feature type="signal peptide" evidence="1">
    <location>
        <begin position="1"/>
        <end position="27"/>
    </location>
</feature>
<feature type="chain" id="PRO_5012972928" description="Secreted protein" evidence="1">
    <location>
        <begin position="28"/>
        <end position="109"/>
    </location>
</feature>
<dbReference type="InParanoid" id="A0A1J7J6H3"/>
<organism evidence="2 3">
    <name type="scientific">Coniochaeta ligniaria NRRL 30616</name>
    <dbReference type="NCBI Taxonomy" id="1408157"/>
    <lineage>
        <taxon>Eukaryota</taxon>
        <taxon>Fungi</taxon>
        <taxon>Dikarya</taxon>
        <taxon>Ascomycota</taxon>
        <taxon>Pezizomycotina</taxon>
        <taxon>Sordariomycetes</taxon>
        <taxon>Sordariomycetidae</taxon>
        <taxon>Coniochaetales</taxon>
        <taxon>Coniochaetaceae</taxon>
        <taxon>Coniochaeta</taxon>
    </lineage>
</organism>
<reference evidence="2 3" key="1">
    <citation type="submission" date="2016-10" db="EMBL/GenBank/DDBJ databases">
        <title>Draft genome sequence of Coniochaeta ligniaria NRRL30616, a lignocellulolytic fungus for bioabatement of inhibitors in plant biomass hydrolysates.</title>
        <authorList>
            <consortium name="DOE Joint Genome Institute"/>
            <person name="Jimenez D.J."/>
            <person name="Hector R.E."/>
            <person name="Riley R."/>
            <person name="Sun H."/>
            <person name="Grigoriev I.V."/>
            <person name="Van Elsas J.D."/>
            <person name="Nichols N.N."/>
        </authorList>
    </citation>
    <scope>NUCLEOTIDE SEQUENCE [LARGE SCALE GENOMIC DNA]</scope>
    <source>
        <strain evidence="2 3">NRRL 30616</strain>
    </source>
</reference>
<evidence type="ECO:0000313" key="2">
    <source>
        <dbReference type="EMBL" id="OIW28881.1"/>
    </source>
</evidence>
<sequence>MSCLCFLTATFHSFSTSFLCTFLFAIAENAPARSHGEHSVRRSFPIGEQWEGRRPSRMASSSHPVMVWPCYLPERAGDATSRSPPLCYFFAGWSFPNLVGCKATPVQVG</sequence>
<evidence type="ECO:0000256" key="1">
    <source>
        <dbReference type="SAM" id="SignalP"/>
    </source>
</evidence>